<feature type="non-terminal residue" evidence="2">
    <location>
        <position position="22"/>
    </location>
</feature>
<evidence type="ECO:0000256" key="1">
    <source>
        <dbReference type="SAM" id="MobiDB-lite"/>
    </source>
</evidence>
<name>A0A0F9EUF1_9ZZZZ</name>
<reference evidence="2" key="1">
    <citation type="journal article" date="2015" name="Nature">
        <title>Complex archaea that bridge the gap between prokaryotes and eukaryotes.</title>
        <authorList>
            <person name="Spang A."/>
            <person name="Saw J.H."/>
            <person name="Jorgensen S.L."/>
            <person name="Zaremba-Niedzwiedzka K."/>
            <person name="Martijn J."/>
            <person name="Lind A.E."/>
            <person name="van Eijk R."/>
            <person name="Schleper C."/>
            <person name="Guy L."/>
            <person name="Ettema T.J."/>
        </authorList>
    </citation>
    <scope>NUCLEOTIDE SEQUENCE</scope>
</reference>
<proteinExistence type="predicted"/>
<gene>
    <name evidence="2" type="ORF">LCGC14_2323810</name>
</gene>
<sequence>MTSVALDLNNKPLPKMGGNGTS</sequence>
<feature type="region of interest" description="Disordered" evidence="1">
    <location>
        <begin position="1"/>
        <end position="22"/>
    </location>
</feature>
<evidence type="ECO:0000313" key="2">
    <source>
        <dbReference type="EMBL" id="KKL48605.1"/>
    </source>
</evidence>
<accession>A0A0F9EUF1</accession>
<dbReference type="EMBL" id="LAZR01033259">
    <property type="protein sequence ID" value="KKL48605.1"/>
    <property type="molecule type" value="Genomic_DNA"/>
</dbReference>
<dbReference type="AlphaFoldDB" id="A0A0F9EUF1"/>
<protein>
    <submittedName>
        <fullName evidence="2">Uncharacterized protein</fullName>
    </submittedName>
</protein>
<comment type="caution">
    <text evidence="2">The sequence shown here is derived from an EMBL/GenBank/DDBJ whole genome shotgun (WGS) entry which is preliminary data.</text>
</comment>
<organism evidence="2">
    <name type="scientific">marine sediment metagenome</name>
    <dbReference type="NCBI Taxonomy" id="412755"/>
    <lineage>
        <taxon>unclassified sequences</taxon>
        <taxon>metagenomes</taxon>
        <taxon>ecological metagenomes</taxon>
    </lineage>
</organism>